<dbReference type="AlphaFoldDB" id="Q2S7N7"/>
<dbReference type="HOGENOM" id="CLU_048104_0_0_6"/>
<evidence type="ECO:0000256" key="3">
    <source>
        <dbReference type="ARBA" id="ARBA00022729"/>
    </source>
</evidence>
<keyword evidence="6" id="KW-0813">Transport</keyword>
<protein>
    <submittedName>
        <fullName evidence="6">ABC-type sugar transport system, periplasmic component</fullName>
    </submittedName>
</protein>
<dbReference type="Gene3D" id="3.40.50.2300">
    <property type="match status" value="2"/>
</dbReference>
<dbReference type="GO" id="GO:0030313">
    <property type="term" value="C:cell envelope"/>
    <property type="evidence" value="ECO:0007669"/>
    <property type="project" value="UniProtKB-SubCell"/>
</dbReference>
<dbReference type="InterPro" id="IPR025997">
    <property type="entry name" value="SBP_2_dom"/>
</dbReference>
<gene>
    <name evidence="6" type="ordered locus">HCH_06710</name>
</gene>
<evidence type="ECO:0000313" key="6">
    <source>
        <dbReference type="EMBL" id="ABC33337.1"/>
    </source>
</evidence>
<evidence type="ECO:0000259" key="5">
    <source>
        <dbReference type="Pfam" id="PF13407"/>
    </source>
</evidence>
<keyword evidence="7" id="KW-1185">Reference proteome</keyword>
<proteinExistence type="inferred from homology"/>
<feature type="chain" id="PRO_5004215146" evidence="4">
    <location>
        <begin position="21"/>
        <end position="370"/>
    </location>
</feature>
<dbReference type="OrthoDB" id="245475at2"/>
<dbReference type="SUPFAM" id="SSF53822">
    <property type="entry name" value="Periplasmic binding protein-like I"/>
    <property type="match status" value="1"/>
</dbReference>
<dbReference type="EMBL" id="CP000155">
    <property type="protein sequence ID" value="ABC33337.1"/>
    <property type="molecule type" value="Genomic_DNA"/>
</dbReference>
<dbReference type="eggNOG" id="COG1879">
    <property type="taxonomic scope" value="Bacteria"/>
</dbReference>
<feature type="domain" description="Periplasmic binding protein" evidence="5">
    <location>
        <begin position="31"/>
        <end position="299"/>
    </location>
</feature>
<dbReference type="Proteomes" id="UP000000238">
    <property type="component" value="Chromosome"/>
</dbReference>
<organism evidence="6 7">
    <name type="scientific">Hahella chejuensis (strain KCTC 2396)</name>
    <dbReference type="NCBI Taxonomy" id="349521"/>
    <lineage>
        <taxon>Bacteria</taxon>
        <taxon>Pseudomonadati</taxon>
        <taxon>Pseudomonadota</taxon>
        <taxon>Gammaproteobacteria</taxon>
        <taxon>Oceanospirillales</taxon>
        <taxon>Hahellaceae</taxon>
        <taxon>Hahella</taxon>
    </lineage>
</organism>
<evidence type="ECO:0000256" key="4">
    <source>
        <dbReference type="SAM" id="SignalP"/>
    </source>
</evidence>
<dbReference type="PANTHER" id="PTHR46847">
    <property type="entry name" value="D-ALLOSE-BINDING PERIPLASMIC PROTEIN-RELATED"/>
    <property type="match status" value="1"/>
</dbReference>
<dbReference type="GO" id="GO:0030246">
    <property type="term" value="F:carbohydrate binding"/>
    <property type="evidence" value="ECO:0007669"/>
    <property type="project" value="UniProtKB-ARBA"/>
</dbReference>
<dbReference type="RefSeq" id="WP_011400389.1">
    <property type="nucleotide sequence ID" value="NC_007645.1"/>
</dbReference>
<evidence type="ECO:0000256" key="1">
    <source>
        <dbReference type="ARBA" id="ARBA00004196"/>
    </source>
</evidence>
<accession>Q2S7N7</accession>
<feature type="signal peptide" evidence="4">
    <location>
        <begin position="1"/>
        <end position="20"/>
    </location>
</feature>
<reference evidence="6 7" key="1">
    <citation type="journal article" date="2005" name="Nucleic Acids Res.">
        <title>Genomic blueprint of Hahella chejuensis, a marine microbe producing an algicidal agent.</title>
        <authorList>
            <person name="Jeong H."/>
            <person name="Yim J.H."/>
            <person name="Lee C."/>
            <person name="Choi S.-H."/>
            <person name="Park Y.K."/>
            <person name="Yoon S.H."/>
            <person name="Hur C.-G."/>
            <person name="Kang H.-Y."/>
            <person name="Kim D."/>
            <person name="Lee H.H."/>
            <person name="Park K.H."/>
            <person name="Park S.-H."/>
            <person name="Park H.-S."/>
            <person name="Lee H.K."/>
            <person name="Oh T.K."/>
            <person name="Kim J.F."/>
        </authorList>
    </citation>
    <scope>NUCLEOTIDE SEQUENCE [LARGE SCALE GENOMIC DNA]</scope>
    <source>
        <strain evidence="6 7">KCTC 2396</strain>
    </source>
</reference>
<comment type="subcellular location">
    <subcellularLocation>
        <location evidence="1">Cell envelope</location>
    </subcellularLocation>
</comment>
<dbReference type="STRING" id="349521.HCH_06710"/>
<evidence type="ECO:0000256" key="2">
    <source>
        <dbReference type="ARBA" id="ARBA00007639"/>
    </source>
</evidence>
<sequence>MVRGASLLVALLFYCCAASAAQYRFALLIPNDTPFWNRVALFAQSAAEDLNVELHVLDGDADRHLMLRQFERLLKERRKFDAIIFPNFLQTAETFIPQCEGHPVICVLYNSGLEGAAAEELGRPKQRFEHWIAQLLPDDVGSATAVTVALIRDVRTSGGSGGRVNMIAINGFAADGPAIAREKGLRAAVGLFNDVTLHQVVYTDWSAEDAESRTEGLLERFPNVNAIWSANYRTTVGVLAALKKRQRTPGRDVWVNSYDINPTSLRQVSEGALSITAGGHYVEGAWSVILAFDHLQGKQRPVATSVFHTPMLLANHRNAGKIVNVLKRLEDYPQTLRKVDFSRYSLALNPALSAYNFSLESVIEQMALTQ</sequence>
<keyword evidence="6" id="KW-0762">Sugar transport</keyword>
<dbReference type="InterPro" id="IPR028082">
    <property type="entry name" value="Peripla_BP_I"/>
</dbReference>
<dbReference type="PANTHER" id="PTHR46847:SF2">
    <property type="entry name" value="ABC TRANSPORTER SUGAR-BINDING PROTEIN"/>
    <property type="match status" value="1"/>
</dbReference>
<dbReference type="KEGG" id="hch:HCH_06710"/>
<evidence type="ECO:0000313" key="7">
    <source>
        <dbReference type="Proteomes" id="UP000000238"/>
    </source>
</evidence>
<keyword evidence="3 4" id="KW-0732">Signal</keyword>
<comment type="similarity">
    <text evidence="2">Belongs to the bacterial solute-binding protein 2 family.</text>
</comment>
<name>Q2S7N7_HAHCH</name>
<dbReference type="CDD" id="cd06324">
    <property type="entry name" value="PBP1_ABC_sugar_binding-like"/>
    <property type="match status" value="1"/>
</dbReference>
<dbReference type="GO" id="GO:0055085">
    <property type="term" value="P:transmembrane transport"/>
    <property type="evidence" value="ECO:0007669"/>
    <property type="project" value="UniProtKB-ARBA"/>
</dbReference>
<dbReference type="Pfam" id="PF13407">
    <property type="entry name" value="Peripla_BP_4"/>
    <property type="match status" value="1"/>
</dbReference>